<sequence>FQKEGPLVHLLYDELCDLYRTVLLYFLSPEKQLTTKKLQIGEEAHRLLVDVSASDRVTLFHDVKLIYHAIVDNLKKHLPLKNTFLKDLHVLDSASRTKPDSADTMIRVGRAIPKLLSDAEIDRIRHEFMMYAAETIDQSWYIKNKYHDSDGNNHTEYQQIDYYWNKTLSLTTSFGLPKYPTLSEIVKNILIISHGNSDVERDFSINEHIVVIIFY</sequence>
<gene>
    <name evidence="1" type="ORF">QYT958_LOCUS22215</name>
</gene>
<evidence type="ECO:0008006" key="3">
    <source>
        <dbReference type="Google" id="ProtNLM"/>
    </source>
</evidence>
<proteinExistence type="predicted"/>
<evidence type="ECO:0000313" key="2">
    <source>
        <dbReference type="Proteomes" id="UP000663848"/>
    </source>
</evidence>
<protein>
    <recommendedName>
        <fullName evidence="3">HAT C-terminal dimerisation domain-containing protein</fullName>
    </recommendedName>
</protein>
<dbReference type="Proteomes" id="UP000663848">
    <property type="component" value="Unassembled WGS sequence"/>
</dbReference>
<organism evidence="1 2">
    <name type="scientific">Rotaria socialis</name>
    <dbReference type="NCBI Taxonomy" id="392032"/>
    <lineage>
        <taxon>Eukaryota</taxon>
        <taxon>Metazoa</taxon>
        <taxon>Spiralia</taxon>
        <taxon>Gnathifera</taxon>
        <taxon>Rotifera</taxon>
        <taxon>Eurotatoria</taxon>
        <taxon>Bdelloidea</taxon>
        <taxon>Philodinida</taxon>
        <taxon>Philodinidae</taxon>
        <taxon>Rotaria</taxon>
    </lineage>
</organism>
<comment type="caution">
    <text evidence="1">The sequence shown here is derived from an EMBL/GenBank/DDBJ whole genome shotgun (WGS) entry which is preliminary data.</text>
</comment>
<name>A0A821MNQ7_9BILA</name>
<accession>A0A821MNQ7</accession>
<dbReference type="EMBL" id="CAJOBR010004208">
    <property type="protein sequence ID" value="CAF4771876.1"/>
    <property type="molecule type" value="Genomic_DNA"/>
</dbReference>
<feature type="non-terminal residue" evidence="1">
    <location>
        <position position="1"/>
    </location>
</feature>
<evidence type="ECO:0000313" key="1">
    <source>
        <dbReference type="EMBL" id="CAF4771876.1"/>
    </source>
</evidence>
<dbReference type="AlphaFoldDB" id="A0A821MNQ7"/>
<reference evidence="1" key="1">
    <citation type="submission" date="2021-02" db="EMBL/GenBank/DDBJ databases">
        <authorList>
            <person name="Nowell W R."/>
        </authorList>
    </citation>
    <scope>NUCLEOTIDE SEQUENCE</scope>
</reference>